<feature type="region of interest" description="Disordered" evidence="1">
    <location>
        <begin position="1"/>
        <end position="32"/>
    </location>
</feature>
<sequence length="120" mass="12469">MSDAVGVTGPTERLPKPDDPTVELPRARARPGGPWRDLSGALAVGLCGLALVVLALQVYAWTQPDVPGPGVGVLLGHIAAAVAAVVAQRFADRLRGPQAALAMVLVAVACGAAFWYFWWA</sequence>
<keyword evidence="2" id="KW-0472">Membrane</keyword>
<evidence type="ECO:0000256" key="1">
    <source>
        <dbReference type="SAM" id="MobiDB-lite"/>
    </source>
</evidence>
<dbReference type="AlphaFoldDB" id="A0A918G1R4"/>
<accession>A0A918G1R4</accession>
<keyword evidence="2" id="KW-0812">Transmembrane</keyword>
<keyword evidence="4" id="KW-1185">Reference proteome</keyword>
<evidence type="ECO:0000313" key="3">
    <source>
        <dbReference type="EMBL" id="GGS12943.1"/>
    </source>
</evidence>
<feature type="transmembrane region" description="Helical" evidence="2">
    <location>
        <begin position="66"/>
        <end position="87"/>
    </location>
</feature>
<protein>
    <submittedName>
        <fullName evidence="3">Uncharacterized protein</fullName>
    </submittedName>
</protein>
<reference evidence="3" key="2">
    <citation type="submission" date="2020-09" db="EMBL/GenBank/DDBJ databases">
        <authorList>
            <person name="Sun Q."/>
            <person name="Ohkuma M."/>
        </authorList>
    </citation>
    <scope>NUCLEOTIDE SEQUENCE</scope>
    <source>
        <strain evidence="3">JCM 3276</strain>
    </source>
</reference>
<gene>
    <name evidence="3" type="ORF">GCM10010171_00840</name>
</gene>
<dbReference type="RefSeq" id="WP_189208280.1">
    <property type="nucleotide sequence ID" value="NZ_BMRB01000001.1"/>
</dbReference>
<reference evidence="3" key="1">
    <citation type="journal article" date="2014" name="Int. J. Syst. Evol. Microbiol.">
        <title>Complete genome sequence of Corynebacterium casei LMG S-19264T (=DSM 44701T), isolated from a smear-ripened cheese.</title>
        <authorList>
            <consortium name="US DOE Joint Genome Institute (JGI-PGF)"/>
            <person name="Walter F."/>
            <person name="Albersmeier A."/>
            <person name="Kalinowski J."/>
            <person name="Ruckert C."/>
        </authorList>
    </citation>
    <scope>NUCLEOTIDE SEQUENCE</scope>
    <source>
        <strain evidence="3">JCM 3276</strain>
    </source>
</reference>
<evidence type="ECO:0000256" key="2">
    <source>
        <dbReference type="SAM" id="Phobius"/>
    </source>
</evidence>
<organism evidence="3 4">
    <name type="scientific">Actinokineospora fastidiosa</name>
    <dbReference type="NCBI Taxonomy" id="1816"/>
    <lineage>
        <taxon>Bacteria</taxon>
        <taxon>Bacillati</taxon>
        <taxon>Actinomycetota</taxon>
        <taxon>Actinomycetes</taxon>
        <taxon>Pseudonocardiales</taxon>
        <taxon>Pseudonocardiaceae</taxon>
        <taxon>Actinokineospora</taxon>
    </lineage>
</organism>
<comment type="caution">
    <text evidence="3">The sequence shown here is derived from an EMBL/GenBank/DDBJ whole genome shotgun (WGS) entry which is preliminary data.</text>
</comment>
<evidence type="ECO:0000313" key="4">
    <source>
        <dbReference type="Proteomes" id="UP000660680"/>
    </source>
</evidence>
<proteinExistence type="predicted"/>
<feature type="transmembrane region" description="Helical" evidence="2">
    <location>
        <begin position="99"/>
        <end position="118"/>
    </location>
</feature>
<dbReference type="Proteomes" id="UP000660680">
    <property type="component" value="Unassembled WGS sequence"/>
</dbReference>
<feature type="transmembrane region" description="Helical" evidence="2">
    <location>
        <begin position="38"/>
        <end position="60"/>
    </location>
</feature>
<dbReference type="EMBL" id="BMRB01000001">
    <property type="protein sequence ID" value="GGS12943.1"/>
    <property type="molecule type" value="Genomic_DNA"/>
</dbReference>
<keyword evidence="2" id="KW-1133">Transmembrane helix</keyword>
<name>A0A918G1R4_9PSEU</name>